<proteinExistence type="predicted"/>
<name>A0A062VB24_9PROT</name>
<gene>
    <name evidence="1" type="ORF">HPO_04365</name>
</gene>
<dbReference type="Proteomes" id="UP000027100">
    <property type="component" value="Unassembled WGS sequence"/>
</dbReference>
<dbReference type="STRING" id="1280954.HPO_04365"/>
<evidence type="ECO:0000313" key="2">
    <source>
        <dbReference type="Proteomes" id="UP000027100"/>
    </source>
</evidence>
<sequence>MPDEYVDLEYDLHRVEASRGVLEMAVRQLRAFALCITANRTEADELVEDTLMLFLAEDRILRECDRCFAELLEVFRRVHSRAALMPASRPAPEHLYAGYMQLALPERELAALVMGGGISVSTAAGLLGISPAQAECIHDAIRCKLGGASLPEWPFIAGASEYSGSGTDGTG</sequence>
<dbReference type="OrthoDB" id="9913242at2"/>
<keyword evidence="2" id="KW-1185">Reference proteome</keyword>
<dbReference type="EMBL" id="ARYM01000004">
    <property type="protein sequence ID" value="KCZ99592.1"/>
    <property type="molecule type" value="Genomic_DNA"/>
</dbReference>
<protein>
    <submittedName>
        <fullName evidence="1">Uncharacterized protein</fullName>
    </submittedName>
</protein>
<evidence type="ECO:0000313" key="1">
    <source>
        <dbReference type="EMBL" id="KCZ99592.1"/>
    </source>
</evidence>
<dbReference type="AlphaFoldDB" id="A0A062VB24"/>
<dbReference type="Gene3D" id="1.20.140.160">
    <property type="match status" value="1"/>
</dbReference>
<organism evidence="1 2">
    <name type="scientific">Hyphomonas polymorpha PS728</name>
    <dbReference type="NCBI Taxonomy" id="1280954"/>
    <lineage>
        <taxon>Bacteria</taxon>
        <taxon>Pseudomonadati</taxon>
        <taxon>Pseudomonadota</taxon>
        <taxon>Alphaproteobacteria</taxon>
        <taxon>Hyphomonadales</taxon>
        <taxon>Hyphomonadaceae</taxon>
        <taxon>Hyphomonas</taxon>
    </lineage>
</organism>
<dbReference type="PATRIC" id="fig|1280954.3.peg.886"/>
<dbReference type="RefSeq" id="WP_035595035.1">
    <property type="nucleotide sequence ID" value="NZ_ARYM01000004.1"/>
</dbReference>
<reference evidence="1 2" key="1">
    <citation type="journal article" date="2014" name="Antonie Van Leeuwenhoek">
        <title>Hyphomonas beringensis sp. nov. and Hyphomonas chukchiensis sp. nov., isolated from surface seawater of the Bering Sea and Chukchi Sea.</title>
        <authorList>
            <person name="Li C."/>
            <person name="Lai Q."/>
            <person name="Li G."/>
            <person name="Dong C."/>
            <person name="Wang J."/>
            <person name="Liao Y."/>
            <person name="Shao Z."/>
        </authorList>
    </citation>
    <scope>NUCLEOTIDE SEQUENCE [LARGE SCALE GENOMIC DNA]</scope>
    <source>
        <strain evidence="1 2">PS728</strain>
    </source>
</reference>
<comment type="caution">
    <text evidence="1">The sequence shown here is derived from an EMBL/GenBank/DDBJ whole genome shotgun (WGS) entry which is preliminary data.</text>
</comment>
<accession>A0A062VB24</accession>